<evidence type="ECO:0000313" key="8">
    <source>
        <dbReference type="Proteomes" id="UP000014074"/>
    </source>
</evidence>
<proteinExistence type="predicted"/>
<dbReference type="PANTHER" id="PTHR43791">
    <property type="entry name" value="PERMEASE-RELATED"/>
    <property type="match status" value="1"/>
</dbReference>
<comment type="subcellular location">
    <subcellularLocation>
        <location evidence="1">Membrane</location>
        <topology evidence="1">Multi-pass membrane protein</topology>
    </subcellularLocation>
</comment>
<keyword evidence="2" id="KW-0813">Transport</keyword>
<feature type="transmembrane region" description="Helical" evidence="6">
    <location>
        <begin position="27"/>
        <end position="48"/>
    </location>
</feature>
<keyword evidence="3 6" id="KW-0812">Transmembrane</keyword>
<keyword evidence="8" id="KW-1185">Reference proteome</keyword>
<dbReference type="SUPFAM" id="SSF103473">
    <property type="entry name" value="MFS general substrate transporter"/>
    <property type="match status" value="1"/>
</dbReference>
<accession>R8BB53</accession>
<evidence type="ECO:0000256" key="5">
    <source>
        <dbReference type="ARBA" id="ARBA00023136"/>
    </source>
</evidence>
<evidence type="ECO:0000313" key="7">
    <source>
        <dbReference type="EMBL" id="EON96504.1"/>
    </source>
</evidence>
<evidence type="ECO:0000256" key="1">
    <source>
        <dbReference type="ARBA" id="ARBA00004141"/>
    </source>
</evidence>
<name>R8BB53_PHAM7</name>
<dbReference type="InterPro" id="IPR036259">
    <property type="entry name" value="MFS_trans_sf"/>
</dbReference>
<sequence>MFAAACSGLVAYGILHMRGVAGLTGWQWLFLIEGMFTVVVGVIFLSLFPDSVMNPVSVLGIRAFTEKESYILTQRVLRDDPSKAHAKPHVTGTELKNVVSVCNNATKQDQS</sequence>
<evidence type="ECO:0000256" key="6">
    <source>
        <dbReference type="SAM" id="Phobius"/>
    </source>
</evidence>
<dbReference type="Proteomes" id="UP000014074">
    <property type="component" value="Unassembled WGS sequence"/>
</dbReference>
<evidence type="ECO:0000256" key="4">
    <source>
        <dbReference type="ARBA" id="ARBA00022989"/>
    </source>
</evidence>
<dbReference type="eggNOG" id="KOG2533">
    <property type="taxonomic scope" value="Eukaryota"/>
</dbReference>
<dbReference type="PANTHER" id="PTHR43791:SF32">
    <property type="entry name" value="MAJOR FACILITATOR SUPERFAMILY (MFS) PROFILE DOMAIN-CONTAINING PROTEIN"/>
    <property type="match status" value="1"/>
</dbReference>
<dbReference type="EMBL" id="KB933331">
    <property type="protein sequence ID" value="EON96504.1"/>
    <property type="molecule type" value="Genomic_DNA"/>
</dbReference>
<keyword evidence="5 6" id="KW-0472">Membrane</keyword>
<evidence type="ECO:0000256" key="2">
    <source>
        <dbReference type="ARBA" id="ARBA00022448"/>
    </source>
</evidence>
<protein>
    <submittedName>
        <fullName evidence="7">Putative alternative sulfate transporter protein</fullName>
    </submittedName>
</protein>
<keyword evidence="4 6" id="KW-1133">Transmembrane helix</keyword>
<reference evidence="8" key="1">
    <citation type="journal article" date="2013" name="Genome Announc.">
        <title>Draft genome sequence of the ascomycete Phaeoacremonium aleophilum strain UCR-PA7, a causal agent of the esca disease complex in grapevines.</title>
        <authorList>
            <person name="Blanco-Ulate B."/>
            <person name="Rolshausen P."/>
            <person name="Cantu D."/>
        </authorList>
    </citation>
    <scope>NUCLEOTIDE SEQUENCE [LARGE SCALE GENOMIC DNA]</scope>
    <source>
        <strain evidence="8">UCR-PA7</strain>
    </source>
</reference>
<organism evidence="7 8">
    <name type="scientific">Phaeoacremonium minimum (strain UCR-PA7)</name>
    <name type="common">Esca disease fungus</name>
    <name type="synonym">Togninia minima</name>
    <dbReference type="NCBI Taxonomy" id="1286976"/>
    <lineage>
        <taxon>Eukaryota</taxon>
        <taxon>Fungi</taxon>
        <taxon>Dikarya</taxon>
        <taxon>Ascomycota</taxon>
        <taxon>Pezizomycotina</taxon>
        <taxon>Sordariomycetes</taxon>
        <taxon>Sordariomycetidae</taxon>
        <taxon>Togniniales</taxon>
        <taxon>Togniniaceae</taxon>
        <taxon>Phaeoacremonium</taxon>
    </lineage>
</organism>
<gene>
    <name evidence="7" type="ORF">UCRPA7_7995</name>
</gene>
<dbReference type="HOGENOM" id="CLU_2160168_0_0_1"/>
<dbReference type="AlphaFoldDB" id="R8BB53"/>
<dbReference type="GO" id="GO:0016020">
    <property type="term" value="C:membrane"/>
    <property type="evidence" value="ECO:0007669"/>
    <property type="project" value="UniProtKB-SubCell"/>
</dbReference>
<dbReference type="OrthoDB" id="2962993at2759"/>
<dbReference type="RefSeq" id="XP_007918706.1">
    <property type="nucleotide sequence ID" value="XM_007920515.1"/>
</dbReference>
<dbReference type="GO" id="GO:0022857">
    <property type="term" value="F:transmembrane transporter activity"/>
    <property type="evidence" value="ECO:0007669"/>
    <property type="project" value="TreeGrafter"/>
</dbReference>
<evidence type="ECO:0000256" key="3">
    <source>
        <dbReference type="ARBA" id="ARBA00022692"/>
    </source>
</evidence>
<dbReference type="KEGG" id="tmn:UCRPA7_7995"/>
<dbReference type="GeneID" id="19328804"/>